<dbReference type="Proteomes" id="UP000176867">
    <property type="component" value="Unassembled WGS sequence"/>
</dbReference>
<organism evidence="2 3">
    <name type="scientific">Candidatus Kaiserbacteria bacterium RIFOXYD1_FULL_47_14</name>
    <dbReference type="NCBI Taxonomy" id="1798533"/>
    <lineage>
        <taxon>Bacteria</taxon>
        <taxon>Candidatus Kaiseribacteriota</taxon>
    </lineage>
</organism>
<evidence type="ECO:0000256" key="1">
    <source>
        <dbReference type="SAM" id="Phobius"/>
    </source>
</evidence>
<evidence type="ECO:0000313" key="3">
    <source>
        <dbReference type="Proteomes" id="UP000176867"/>
    </source>
</evidence>
<name>A0A1F6G7S4_9BACT</name>
<keyword evidence="1" id="KW-1133">Transmembrane helix</keyword>
<comment type="caution">
    <text evidence="2">The sequence shown here is derived from an EMBL/GenBank/DDBJ whole genome shotgun (WGS) entry which is preliminary data.</text>
</comment>
<gene>
    <name evidence="2" type="ORF">A2609_00075</name>
</gene>
<dbReference type="AlphaFoldDB" id="A0A1F6G7S4"/>
<keyword evidence="1" id="KW-0472">Membrane</keyword>
<dbReference type="EMBL" id="MFMU01000002">
    <property type="protein sequence ID" value="OGG94168.1"/>
    <property type="molecule type" value="Genomic_DNA"/>
</dbReference>
<keyword evidence="1" id="KW-0812">Transmembrane</keyword>
<evidence type="ECO:0000313" key="2">
    <source>
        <dbReference type="EMBL" id="OGG94168.1"/>
    </source>
</evidence>
<dbReference type="STRING" id="1798533.A2609_00075"/>
<reference evidence="2 3" key="1">
    <citation type="journal article" date="2016" name="Nat. Commun.">
        <title>Thousands of microbial genomes shed light on interconnected biogeochemical processes in an aquifer system.</title>
        <authorList>
            <person name="Anantharaman K."/>
            <person name="Brown C.T."/>
            <person name="Hug L.A."/>
            <person name="Sharon I."/>
            <person name="Castelle C.J."/>
            <person name="Probst A.J."/>
            <person name="Thomas B.C."/>
            <person name="Singh A."/>
            <person name="Wilkins M.J."/>
            <person name="Karaoz U."/>
            <person name="Brodie E.L."/>
            <person name="Williams K.H."/>
            <person name="Hubbard S.S."/>
            <person name="Banfield J.F."/>
        </authorList>
    </citation>
    <scope>NUCLEOTIDE SEQUENCE [LARGE SCALE GENOMIC DNA]</scope>
</reference>
<proteinExistence type="predicted"/>
<accession>A0A1F6G7S4</accession>
<feature type="transmembrane region" description="Helical" evidence="1">
    <location>
        <begin position="31"/>
        <end position="52"/>
    </location>
</feature>
<sequence length="97" mass="10989">MDPELKREIEEMHALVKDNHRMLRAIRRSQWLGLIRNIVIWVVVLALPLYLYQQYLAPVIANFSAASGMSTTTTSGFLGLPTSAELQKLINSYKTGQ</sequence>
<protein>
    <submittedName>
        <fullName evidence="2">Uncharacterized protein</fullName>
    </submittedName>
</protein>